<feature type="transmembrane region" description="Helical" evidence="6">
    <location>
        <begin position="296"/>
        <end position="321"/>
    </location>
</feature>
<keyword evidence="4 6" id="KW-1133">Transmembrane helix</keyword>
<feature type="transmembrane region" description="Helical" evidence="6">
    <location>
        <begin position="12"/>
        <end position="34"/>
    </location>
</feature>
<accession>A0A0R2QHI0</accession>
<evidence type="ECO:0000256" key="3">
    <source>
        <dbReference type="ARBA" id="ARBA00022692"/>
    </source>
</evidence>
<dbReference type="Pfam" id="PF07690">
    <property type="entry name" value="MFS_1"/>
    <property type="match status" value="2"/>
</dbReference>
<dbReference type="AlphaFoldDB" id="A0A0R2QHI0"/>
<dbReference type="InterPro" id="IPR020846">
    <property type="entry name" value="MFS_dom"/>
</dbReference>
<dbReference type="InterPro" id="IPR050930">
    <property type="entry name" value="MFS_Vesicular_Transporter"/>
</dbReference>
<feature type="transmembrane region" description="Helical" evidence="6">
    <location>
        <begin position="135"/>
        <end position="156"/>
    </location>
</feature>
<dbReference type="SUPFAM" id="SSF103473">
    <property type="entry name" value="MFS general substrate transporter"/>
    <property type="match status" value="1"/>
</dbReference>
<feature type="transmembrane region" description="Helical" evidence="6">
    <location>
        <begin position="365"/>
        <end position="387"/>
    </location>
</feature>
<comment type="subcellular location">
    <subcellularLocation>
        <location evidence="1">Cell membrane</location>
        <topology evidence="1">Multi-pass membrane protein</topology>
    </subcellularLocation>
</comment>
<organism evidence="8 9">
    <name type="scientific">Acidimicrobiia bacterium BACL6 MAG-120924-bin43</name>
    <dbReference type="NCBI Taxonomy" id="1655583"/>
    <lineage>
        <taxon>Bacteria</taxon>
        <taxon>Bacillati</taxon>
        <taxon>Actinomycetota</taxon>
        <taxon>Acidimicrobiia</taxon>
        <taxon>acIV cluster</taxon>
    </lineage>
</organism>
<evidence type="ECO:0000256" key="4">
    <source>
        <dbReference type="ARBA" id="ARBA00022989"/>
    </source>
</evidence>
<dbReference type="InterPro" id="IPR011701">
    <property type="entry name" value="MFS"/>
</dbReference>
<evidence type="ECO:0000256" key="2">
    <source>
        <dbReference type="ARBA" id="ARBA00022448"/>
    </source>
</evidence>
<evidence type="ECO:0000256" key="6">
    <source>
        <dbReference type="SAM" id="Phobius"/>
    </source>
</evidence>
<dbReference type="InterPro" id="IPR036259">
    <property type="entry name" value="MFS_trans_sf"/>
</dbReference>
<sequence length="403" mass="42031">MTLDLRDHKADAFLLMSCSFGIATANSVIFAALGDIQDKFGFATASLGFISGAGFLSGFLAQLFIAPYADRGHAKRLIMLGLLVSALGAILMATSTSLTQFILARAVIGSSFGLVMPAVRALISHVDPERRGERLGRLAGVELLGFVAGPLFGGMLLDPIGISATFLVFGGVSIVTLLLIVFRSFPELPTNETSQRASIELLRYPQVRIAVLLAMAIQAPVGIFDSLWDRYLTDLGGGNMMVGISFGLYTIPFIIFASHGGRLADRHDPQKVAMYAMIFVVPAVGGYGLFQTLPPVVALNVLEGIAQALMYPASAAAVALAAPVGRASAAQGLAGASGLLMSMLLAFTTPAIYGHFGGASQNGGVAAFGAVALLMASLTVLAAVMLWRIGRQSKSAEVSSSVR</sequence>
<protein>
    <recommendedName>
        <fullName evidence="7">Major facilitator superfamily (MFS) profile domain-containing protein</fullName>
    </recommendedName>
</protein>
<dbReference type="GO" id="GO:0022857">
    <property type="term" value="F:transmembrane transporter activity"/>
    <property type="evidence" value="ECO:0007669"/>
    <property type="project" value="InterPro"/>
</dbReference>
<evidence type="ECO:0000256" key="5">
    <source>
        <dbReference type="ARBA" id="ARBA00023136"/>
    </source>
</evidence>
<evidence type="ECO:0000313" key="8">
    <source>
        <dbReference type="EMBL" id="KRO48571.1"/>
    </source>
</evidence>
<reference evidence="8 9" key="1">
    <citation type="submission" date="2015-10" db="EMBL/GenBank/DDBJ databases">
        <title>Metagenome-Assembled Genomes uncover a global brackish microbiome.</title>
        <authorList>
            <person name="Hugerth L.W."/>
            <person name="Larsson J."/>
            <person name="Alneberg J."/>
            <person name="Lindh M.V."/>
            <person name="Legrand C."/>
            <person name="Pinhassi J."/>
            <person name="Andersson A.F."/>
        </authorList>
    </citation>
    <scope>NUCLEOTIDE SEQUENCE [LARGE SCALE GENOMIC DNA]</scope>
    <source>
        <strain evidence="8">BACL6 MAG-120924-bin43</strain>
    </source>
</reference>
<comment type="caution">
    <text evidence="8">The sequence shown here is derived from an EMBL/GenBank/DDBJ whole genome shotgun (WGS) entry which is preliminary data.</text>
</comment>
<feature type="transmembrane region" description="Helical" evidence="6">
    <location>
        <begin position="333"/>
        <end position="353"/>
    </location>
</feature>
<feature type="transmembrane region" description="Helical" evidence="6">
    <location>
        <begin position="162"/>
        <end position="186"/>
    </location>
</feature>
<name>A0A0R2QHI0_9ACTN</name>
<evidence type="ECO:0000256" key="1">
    <source>
        <dbReference type="ARBA" id="ARBA00004651"/>
    </source>
</evidence>
<evidence type="ECO:0000313" key="9">
    <source>
        <dbReference type="Proteomes" id="UP000051017"/>
    </source>
</evidence>
<feature type="transmembrane region" description="Helical" evidence="6">
    <location>
        <begin position="40"/>
        <end position="65"/>
    </location>
</feature>
<dbReference type="PANTHER" id="PTHR23506:SF23">
    <property type="entry name" value="GH10249P"/>
    <property type="match status" value="1"/>
</dbReference>
<keyword evidence="5 6" id="KW-0472">Membrane</keyword>
<dbReference type="GO" id="GO:0005886">
    <property type="term" value="C:plasma membrane"/>
    <property type="evidence" value="ECO:0007669"/>
    <property type="project" value="UniProtKB-SubCell"/>
</dbReference>
<proteinExistence type="predicted"/>
<gene>
    <name evidence="8" type="ORF">ABR75_07560</name>
</gene>
<keyword evidence="3 6" id="KW-0812">Transmembrane</keyword>
<feature type="domain" description="Major facilitator superfamily (MFS) profile" evidence="7">
    <location>
        <begin position="11"/>
        <end position="394"/>
    </location>
</feature>
<dbReference type="PROSITE" id="PS50850">
    <property type="entry name" value="MFS"/>
    <property type="match status" value="1"/>
</dbReference>
<keyword evidence="2" id="KW-0813">Transport</keyword>
<dbReference type="EMBL" id="LIBJ01000076">
    <property type="protein sequence ID" value="KRO48571.1"/>
    <property type="molecule type" value="Genomic_DNA"/>
</dbReference>
<feature type="transmembrane region" description="Helical" evidence="6">
    <location>
        <begin position="240"/>
        <end position="260"/>
    </location>
</feature>
<feature type="transmembrane region" description="Helical" evidence="6">
    <location>
        <begin position="207"/>
        <end position="228"/>
    </location>
</feature>
<feature type="transmembrane region" description="Helical" evidence="6">
    <location>
        <begin position="77"/>
        <end position="96"/>
    </location>
</feature>
<dbReference type="Proteomes" id="UP000051017">
    <property type="component" value="Unassembled WGS sequence"/>
</dbReference>
<feature type="transmembrane region" description="Helical" evidence="6">
    <location>
        <begin position="102"/>
        <end position="123"/>
    </location>
</feature>
<feature type="transmembrane region" description="Helical" evidence="6">
    <location>
        <begin position="272"/>
        <end position="290"/>
    </location>
</feature>
<dbReference type="Gene3D" id="1.20.1250.20">
    <property type="entry name" value="MFS general substrate transporter like domains"/>
    <property type="match status" value="1"/>
</dbReference>
<dbReference type="PANTHER" id="PTHR23506">
    <property type="entry name" value="GH10249P"/>
    <property type="match status" value="1"/>
</dbReference>
<evidence type="ECO:0000259" key="7">
    <source>
        <dbReference type="PROSITE" id="PS50850"/>
    </source>
</evidence>